<proteinExistence type="inferred from homology"/>
<dbReference type="GO" id="GO:0005886">
    <property type="term" value="C:plasma membrane"/>
    <property type="evidence" value="ECO:0007669"/>
    <property type="project" value="UniProtKB-SubCell"/>
</dbReference>
<dbReference type="STRING" id="927665.HMPREF1535_03568"/>
<dbReference type="InterPro" id="IPR051612">
    <property type="entry name" value="Teichoic_Acid_Biosynth"/>
</dbReference>
<dbReference type="GO" id="GO:0019350">
    <property type="term" value="P:teichoic acid biosynthetic process"/>
    <property type="evidence" value="ECO:0007669"/>
    <property type="project" value="UniProtKB-KW"/>
</dbReference>
<comment type="caution">
    <text evidence="7">The sequence shown here is derived from an EMBL/GenBank/DDBJ whole genome shotgun (WGS) entry which is preliminary data.</text>
</comment>
<keyword evidence="4" id="KW-0808">Transferase</keyword>
<evidence type="ECO:0000256" key="5">
    <source>
        <dbReference type="ARBA" id="ARBA00022944"/>
    </source>
</evidence>
<evidence type="ECO:0000256" key="1">
    <source>
        <dbReference type="ARBA" id="ARBA00004202"/>
    </source>
</evidence>
<keyword evidence="6" id="KW-0472">Membrane</keyword>
<keyword evidence="5" id="KW-0777">Teichoic acid biosynthesis</keyword>
<evidence type="ECO:0008006" key="9">
    <source>
        <dbReference type="Google" id="ProtNLM"/>
    </source>
</evidence>
<evidence type="ECO:0000256" key="3">
    <source>
        <dbReference type="ARBA" id="ARBA00022475"/>
    </source>
</evidence>
<dbReference type="PANTHER" id="PTHR37316:SF3">
    <property type="entry name" value="TEICHOIC ACID GLYCEROL-PHOSPHATE TRANSFERASE"/>
    <property type="match status" value="1"/>
</dbReference>
<dbReference type="HOGENOM" id="CLU_029598_2_0_10"/>
<gene>
    <name evidence="7" type="ORF">HMPREF1535_03568</name>
</gene>
<comment type="similarity">
    <text evidence="2">Belongs to the CDP-glycerol glycerophosphotransferase family.</text>
</comment>
<evidence type="ECO:0000256" key="2">
    <source>
        <dbReference type="ARBA" id="ARBA00010488"/>
    </source>
</evidence>
<dbReference type="PATRIC" id="fig|927665.4.peg.3669"/>
<dbReference type="AlphaFoldDB" id="A0A0F5J772"/>
<evidence type="ECO:0000256" key="4">
    <source>
        <dbReference type="ARBA" id="ARBA00022679"/>
    </source>
</evidence>
<organism evidence="7 8">
    <name type="scientific">Parabacteroides goldsteinii DSM 19448 = WAL 12034</name>
    <dbReference type="NCBI Taxonomy" id="927665"/>
    <lineage>
        <taxon>Bacteria</taxon>
        <taxon>Pseudomonadati</taxon>
        <taxon>Bacteroidota</taxon>
        <taxon>Bacteroidia</taxon>
        <taxon>Bacteroidales</taxon>
        <taxon>Tannerellaceae</taxon>
        <taxon>Parabacteroides</taxon>
    </lineage>
</organism>
<dbReference type="InterPro" id="IPR043148">
    <property type="entry name" value="TagF_C"/>
</dbReference>
<evidence type="ECO:0000313" key="8">
    <source>
        <dbReference type="Proteomes" id="UP000033047"/>
    </source>
</evidence>
<evidence type="ECO:0000256" key="6">
    <source>
        <dbReference type="ARBA" id="ARBA00023136"/>
    </source>
</evidence>
<dbReference type="InterPro" id="IPR007554">
    <property type="entry name" value="Glycerophosphate_synth"/>
</dbReference>
<protein>
    <recommendedName>
        <fullName evidence="9">CDP-glycerol:poly(Glycerophosphate) glycerophosphotransferase</fullName>
    </recommendedName>
</protein>
<dbReference type="Pfam" id="PF04464">
    <property type="entry name" value="Glyphos_transf"/>
    <property type="match status" value="1"/>
</dbReference>
<sequence>MTRNLKYLCKLLLHPLYFFGGIMPRKKYKWLFATHNATFSDNSKYLFLKVLEEYPEIEAIWIANSKDEFHNVRSKGFRCYMWYSILGLYHSFTAGVYLTTNSVTEINRYASEGAFWVYLGHGIGLKKTKWLRPESYYLALTGYTYMELTTKFRAKIECYLLLHRVPDLCLTTSFDQAQKFYMPMFRIPMEKCILTDYPRNEILLCPEEKRTRFIEQYEPKETLRFIEQIRRFKKVYIYMPTWRNNGSDFFKQSGINFKRLEEALQTTHSCFILKLHPFTQMDLSIVKDYPHIIPFEKQCDINTILPYTNCLITDYSSVYSDYVLLNKEIILFPFDLEYSYNRKDYDRNNLEKKRWYGNSPTVDLDDYNKYYLGVRVQTFEELIALIINRVDCHLTEEDHSFLMKAFWDSYDNGPDLVTEIIDRSRLGRNA</sequence>
<dbReference type="Proteomes" id="UP000033047">
    <property type="component" value="Unassembled WGS sequence"/>
</dbReference>
<keyword evidence="3" id="KW-1003">Cell membrane</keyword>
<name>A0A0F5J772_9BACT</name>
<reference evidence="7 8" key="1">
    <citation type="submission" date="2013-04" db="EMBL/GenBank/DDBJ databases">
        <title>The Genome Sequence of Parabacteroides goldsteinii DSM 19448.</title>
        <authorList>
            <consortium name="The Broad Institute Genomics Platform"/>
            <person name="Earl A."/>
            <person name="Ward D."/>
            <person name="Feldgarden M."/>
            <person name="Gevers D."/>
            <person name="Martens E."/>
            <person name="Sakamoto M."/>
            <person name="Benno Y."/>
            <person name="Song Y."/>
            <person name="Liu C."/>
            <person name="Lee J."/>
            <person name="Bolanos M."/>
            <person name="Vaisanen M.L."/>
            <person name="Finegold S.M."/>
            <person name="Walker B."/>
            <person name="Young S."/>
            <person name="Zeng Q."/>
            <person name="Gargeya S."/>
            <person name="Fitzgerald M."/>
            <person name="Haas B."/>
            <person name="Abouelleil A."/>
            <person name="Allen A.W."/>
            <person name="Alvarado L."/>
            <person name="Arachchi H.M."/>
            <person name="Berlin A.M."/>
            <person name="Chapman S.B."/>
            <person name="Gainer-Dewar J."/>
            <person name="Goldberg J."/>
            <person name="Griggs A."/>
            <person name="Gujja S."/>
            <person name="Hansen M."/>
            <person name="Howarth C."/>
            <person name="Imamovic A."/>
            <person name="Ireland A."/>
            <person name="Larimer J."/>
            <person name="McCowan C."/>
            <person name="Murphy C."/>
            <person name="Pearson M."/>
            <person name="Poon T.W."/>
            <person name="Priest M."/>
            <person name="Roberts A."/>
            <person name="Saif S."/>
            <person name="Shea T."/>
            <person name="Sisk P."/>
            <person name="Sykes S."/>
            <person name="Wortman J."/>
            <person name="Nusbaum C."/>
            <person name="Birren B."/>
        </authorList>
    </citation>
    <scope>NUCLEOTIDE SEQUENCE [LARGE SCALE GENOMIC DNA]</scope>
    <source>
        <strain evidence="7 8">DSM 19448</strain>
    </source>
</reference>
<dbReference type="RefSeq" id="WP_046146980.1">
    <property type="nucleotide sequence ID" value="NZ_KQ033913.1"/>
</dbReference>
<comment type="subcellular location">
    <subcellularLocation>
        <location evidence="1">Cell membrane</location>
        <topology evidence="1">Peripheral membrane protein</topology>
    </subcellularLocation>
</comment>
<dbReference type="InterPro" id="IPR043149">
    <property type="entry name" value="TagF_N"/>
</dbReference>
<dbReference type="Gene3D" id="3.40.50.11820">
    <property type="match status" value="1"/>
</dbReference>
<dbReference type="Gene3D" id="3.40.50.12580">
    <property type="match status" value="1"/>
</dbReference>
<dbReference type="GO" id="GO:0047355">
    <property type="term" value="F:CDP-glycerol glycerophosphotransferase activity"/>
    <property type="evidence" value="ECO:0007669"/>
    <property type="project" value="InterPro"/>
</dbReference>
<dbReference type="EMBL" id="AQHV01000015">
    <property type="protein sequence ID" value="KKB53340.1"/>
    <property type="molecule type" value="Genomic_DNA"/>
</dbReference>
<accession>A0A0F5J772</accession>
<evidence type="ECO:0000313" key="7">
    <source>
        <dbReference type="EMBL" id="KKB53340.1"/>
    </source>
</evidence>
<dbReference type="PANTHER" id="PTHR37316">
    <property type="entry name" value="TEICHOIC ACID GLYCEROL-PHOSPHATE PRIMASE"/>
    <property type="match status" value="1"/>
</dbReference>